<organism evidence="3">
    <name type="scientific">Naegleria gruberi</name>
    <name type="common">Amoeba</name>
    <dbReference type="NCBI Taxonomy" id="5762"/>
    <lineage>
        <taxon>Eukaryota</taxon>
        <taxon>Discoba</taxon>
        <taxon>Heterolobosea</taxon>
        <taxon>Tetramitia</taxon>
        <taxon>Eutetramitia</taxon>
        <taxon>Vahlkampfiidae</taxon>
        <taxon>Naegleria</taxon>
    </lineage>
</organism>
<feature type="compositionally biased region" description="Low complexity" evidence="1">
    <location>
        <begin position="16"/>
        <end position="38"/>
    </location>
</feature>
<feature type="compositionally biased region" description="Low complexity" evidence="1">
    <location>
        <begin position="50"/>
        <end position="89"/>
    </location>
</feature>
<proteinExistence type="predicted"/>
<dbReference type="KEGG" id="ngr:NAEGRDRAFT_51802"/>
<feature type="region of interest" description="Disordered" evidence="1">
    <location>
        <begin position="1"/>
        <end position="109"/>
    </location>
</feature>
<feature type="compositionally biased region" description="Low complexity" evidence="1">
    <location>
        <begin position="304"/>
        <end position="326"/>
    </location>
</feature>
<sequence length="622" mass="68672">MIHHGSPHQQLPESSPPNNNNNNMMMMSGSYMSTSSTSAHFLHQTPPSPTSVLSSSNTITLSSSSSATTTTTIQNSNHNNNNQSLNFSNEQQQHPQPATSSRIQSTSYNNSSSQLPIFLSSAASNASPVAFDHVLFYHFMEESKRANLLQIMLEGKKASTSTSPRSIVSSSRDHHQILNKPNNNSNDDGLRLNLNANNSNTEQSWLTMNVKNSQVACEVAEMLIRYSADTNKRWLFQMATVKASLNDVSIDEVLHHLIWLASSHVPPPSVTSRRKNSNSHKSATGGENQNSLSTGHSFKRRNSNKNSSTAPSSSSTTNGSIIVTTTKQPDHGSIISQNGSNNRNNSLYSSSVSSVSSISSCSTDRTLSMLSNASSVMDDEVSDSPNTIDSIPLHQNPSPSEPVKIIRKIIRKVPTVNSLGTSPMSPITPINSPALSDNGSDYSSSPISRPQIVQKGIIRKATVTTKVVKKSPGVKSPAEIAHEKEDRYHCDHYRNGNAFILLIPSWPLKKDYQRIESFIESIHMIKDTPDFPLIIYIHTYETELEDNLLLENLNFVKEKLVKIVKNSKLTNYEIIAQLDATEDQSFKNQQELAAIQACFNRFIQNSLSNFELLQNVILYQDQ</sequence>
<dbReference type="VEuPathDB" id="AmoebaDB:NAEGRDRAFT_51802"/>
<feature type="region of interest" description="Disordered" evidence="1">
    <location>
        <begin position="264"/>
        <end position="350"/>
    </location>
</feature>
<feature type="region of interest" description="Disordered" evidence="1">
    <location>
        <begin position="160"/>
        <end position="188"/>
    </location>
</feature>
<accession>D2VS18</accession>
<feature type="compositionally biased region" description="Low complexity" evidence="1">
    <location>
        <begin position="333"/>
        <end position="350"/>
    </location>
</feature>
<gene>
    <name evidence="2" type="ORF">NAEGRDRAFT_51802</name>
</gene>
<dbReference type="Proteomes" id="UP000006671">
    <property type="component" value="Unassembled WGS sequence"/>
</dbReference>
<feature type="compositionally biased region" description="Polar residues" evidence="1">
    <location>
        <begin position="279"/>
        <end position="296"/>
    </location>
</feature>
<name>D2VS18_NAEGR</name>
<keyword evidence="3" id="KW-1185">Reference proteome</keyword>
<dbReference type="RefSeq" id="XP_002673087.1">
    <property type="nucleotide sequence ID" value="XM_002673041.1"/>
</dbReference>
<dbReference type="OrthoDB" id="10528908at2759"/>
<feature type="compositionally biased region" description="Polar residues" evidence="1">
    <location>
        <begin position="383"/>
        <end position="398"/>
    </location>
</feature>
<feature type="compositionally biased region" description="Polar residues" evidence="1">
    <location>
        <begin position="90"/>
        <end position="109"/>
    </location>
</feature>
<dbReference type="EMBL" id="GG738893">
    <property type="protein sequence ID" value="EFC40343.1"/>
    <property type="molecule type" value="Genomic_DNA"/>
</dbReference>
<feature type="compositionally biased region" description="Low complexity" evidence="1">
    <location>
        <begin position="160"/>
        <end position="170"/>
    </location>
</feature>
<dbReference type="GeneID" id="8854774"/>
<reference evidence="2 3" key="1">
    <citation type="journal article" date="2010" name="Cell">
        <title>The genome of Naegleria gruberi illuminates early eukaryotic versatility.</title>
        <authorList>
            <person name="Fritz-Laylin L.K."/>
            <person name="Prochnik S.E."/>
            <person name="Ginger M.L."/>
            <person name="Dacks J.B."/>
            <person name="Carpenter M.L."/>
            <person name="Field M.C."/>
            <person name="Kuo A."/>
            <person name="Paredez A."/>
            <person name="Chapman J."/>
            <person name="Pham J."/>
            <person name="Shu S."/>
            <person name="Neupane R."/>
            <person name="Cipriano M."/>
            <person name="Mancuso J."/>
            <person name="Tu H."/>
            <person name="Salamov A."/>
            <person name="Lindquist E."/>
            <person name="Shapiro H."/>
            <person name="Lucas S."/>
            <person name="Grigoriev I.V."/>
            <person name="Cande W.Z."/>
            <person name="Fulton C."/>
            <person name="Rokhsar D.S."/>
            <person name="Dawson S.C."/>
        </authorList>
    </citation>
    <scope>NUCLEOTIDE SEQUENCE [LARGE SCALE GENOMIC DNA]</scope>
    <source>
        <strain evidence="2 3">NEG-M</strain>
    </source>
</reference>
<feature type="region of interest" description="Disordered" evidence="1">
    <location>
        <begin position="375"/>
        <end position="400"/>
    </location>
</feature>
<evidence type="ECO:0000313" key="2">
    <source>
        <dbReference type="EMBL" id="EFC40343.1"/>
    </source>
</evidence>
<evidence type="ECO:0000313" key="3">
    <source>
        <dbReference type="Proteomes" id="UP000006671"/>
    </source>
</evidence>
<dbReference type="AlphaFoldDB" id="D2VS18"/>
<evidence type="ECO:0000256" key="1">
    <source>
        <dbReference type="SAM" id="MobiDB-lite"/>
    </source>
</evidence>
<feature type="region of interest" description="Disordered" evidence="1">
    <location>
        <begin position="420"/>
        <end position="446"/>
    </location>
</feature>
<dbReference type="InParanoid" id="D2VS18"/>
<protein>
    <submittedName>
        <fullName evidence="2">Predicted protein</fullName>
    </submittedName>
</protein>